<feature type="chain" id="PRO_5034167565" evidence="1">
    <location>
        <begin position="23"/>
        <end position="66"/>
    </location>
</feature>
<gene>
    <name evidence="2" type="ORF">INT45_007444</name>
</gene>
<dbReference type="EMBL" id="JAEPRB010000007">
    <property type="protein sequence ID" value="KAG2227419.1"/>
    <property type="molecule type" value="Genomic_DNA"/>
</dbReference>
<dbReference type="OrthoDB" id="10289271at2759"/>
<dbReference type="AlphaFoldDB" id="A0A8H7SDJ9"/>
<feature type="signal peptide" evidence="1">
    <location>
        <begin position="1"/>
        <end position="22"/>
    </location>
</feature>
<protein>
    <submittedName>
        <fullName evidence="2">Uncharacterized protein</fullName>
    </submittedName>
</protein>
<evidence type="ECO:0000313" key="2">
    <source>
        <dbReference type="EMBL" id="KAG2227419.1"/>
    </source>
</evidence>
<name>A0A8H7SDJ9_9FUNG</name>
<keyword evidence="3" id="KW-1185">Reference proteome</keyword>
<sequence>MKPTFILLCILGLFLYAQSVQAICNCTPLKACKAVCGNGSTCQNKASVCRSTGCNPGWDYMCWGSG</sequence>
<dbReference type="Proteomes" id="UP000646827">
    <property type="component" value="Unassembled WGS sequence"/>
</dbReference>
<proteinExistence type="predicted"/>
<organism evidence="2 3">
    <name type="scientific">Circinella minor</name>
    <dbReference type="NCBI Taxonomy" id="1195481"/>
    <lineage>
        <taxon>Eukaryota</taxon>
        <taxon>Fungi</taxon>
        <taxon>Fungi incertae sedis</taxon>
        <taxon>Mucoromycota</taxon>
        <taxon>Mucoromycotina</taxon>
        <taxon>Mucoromycetes</taxon>
        <taxon>Mucorales</taxon>
        <taxon>Lichtheimiaceae</taxon>
        <taxon>Circinella</taxon>
    </lineage>
</organism>
<keyword evidence="1" id="KW-0732">Signal</keyword>
<reference evidence="2 3" key="1">
    <citation type="submission" date="2020-12" db="EMBL/GenBank/DDBJ databases">
        <title>Metabolic potential, ecology and presence of endohyphal bacteria is reflected in genomic diversity of Mucoromycotina.</title>
        <authorList>
            <person name="Muszewska A."/>
            <person name="Okrasinska A."/>
            <person name="Steczkiewicz K."/>
            <person name="Drgas O."/>
            <person name="Orlowska M."/>
            <person name="Perlinska-Lenart U."/>
            <person name="Aleksandrzak-Piekarczyk T."/>
            <person name="Szatraj K."/>
            <person name="Zielenkiewicz U."/>
            <person name="Pilsyk S."/>
            <person name="Malc E."/>
            <person name="Mieczkowski P."/>
            <person name="Kruszewska J.S."/>
            <person name="Biernat P."/>
            <person name="Pawlowska J."/>
        </authorList>
    </citation>
    <scope>NUCLEOTIDE SEQUENCE [LARGE SCALE GENOMIC DNA]</scope>
    <source>
        <strain evidence="2 3">CBS 142.35</strain>
    </source>
</reference>
<accession>A0A8H7SDJ9</accession>
<evidence type="ECO:0000313" key="3">
    <source>
        <dbReference type="Proteomes" id="UP000646827"/>
    </source>
</evidence>
<comment type="caution">
    <text evidence="2">The sequence shown here is derived from an EMBL/GenBank/DDBJ whole genome shotgun (WGS) entry which is preliminary data.</text>
</comment>
<evidence type="ECO:0000256" key="1">
    <source>
        <dbReference type="SAM" id="SignalP"/>
    </source>
</evidence>